<sequence>MTERADRRVQVAVIGGGIGGLTTAAFVRRAGLSVEVFEQARELREVGAGLVVAPNAARLLRRLDPPTTLDDVGVALQRGWEFRRWADGAELFSQELGEACRQRYGEHTWTLHRADLLEVLCSVLPADLVRLGRRCVGFTQDDDGATVDFADGSAVRADVVVAADGIHSMLRGYVTQVGRPRQTGVCAWRALVDVDAAPEPARRPVMTLWLGHGRHVVHYPVSSGRLVNLVAFSPVRATDVESWSAEGRVEDFAAEFAAWDPGLTALIGAAERVGRWSVLDRAPLTTWVSGRLALLGDAAHAMLPFYAQGAGQAIEDAAVLAACLADRSTDPPSALATYERLRLPRATRVQEASRGRLVHNHLPDGPEQRERDRAFAAEDPLGHNAWLYSYDAEQAAAAFLG</sequence>
<organism evidence="7 8">
    <name type="scientific">Streptomyces spongiae</name>
    <dbReference type="NCBI Taxonomy" id="565072"/>
    <lineage>
        <taxon>Bacteria</taxon>
        <taxon>Bacillati</taxon>
        <taxon>Actinomycetota</taxon>
        <taxon>Actinomycetes</taxon>
        <taxon>Kitasatosporales</taxon>
        <taxon>Streptomycetaceae</taxon>
        <taxon>Streptomyces</taxon>
    </lineage>
</organism>
<proteinExistence type="predicted"/>
<dbReference type="Proteomes" id="UP000400924">
    <property type="component" value="Unassembled WGS sequence"/>
</dbReference>
<dbReference type="SUPFAM" id="SSF51905">
    <property type="entry name" value="FAD/NAD(P)-binding domain"/>
    <property type="match status" value="1"/>
</dbReference>
<keyword evidence="5 7" id="KW-0503">Monooxygenase</keyword>
<comment type="caution">
    <text evidence="7">The sequence shown here is derived from an EMBL/GenBank/DDBJ whole genome shotgun (WGS) entry which is preliminary data.</text>
</comment>
<evidence type="ECO:0000256" key="3">
    <source>
        <dbReference type="ARBA" id="ARBA00022827"/>
    </source>
</evidence>
<evidence type="ECO:0000256" key="4">
    <source>
        <dbReference type="ARBA" id="ARBA00023002"/>
    </source>
</evidence>
<evidence type="ECO:0000313" key="7">
    <source>
        <dbReference type="EMBL" id="MPY57648.1"/>
    </source>
</evidence>
<dbReference type="Gene3D" id="3.50.50.60">
    <property type="entry name" value="FAD/NAD(P)-binding domain"/>
    <property type="match status" value="1"/>
</dbReference>
<dbReference type="SUPFAM" id="SSF54373">
    <property type="entry name" value="FAD-linked reductases, C-terminal domain"/>
    <property type="match status" value="1"/>
</dbReference>
<dbReference type="GO" id="GO:0004497">
    <property type="term" value="F:monooxygenase activity"/>
    <property type="evidence" value="ECO:0007669"/>
    <property type="project" value="UniProtKB-KW"/>
</dbReference>
<dbReference type="InterPro" id="IPR036188">
    <property type="entry name" value="FAD/NAD-bd_sf"/>
</dbReference>
<keyword evidence="3" id="KW-0274">FAD</keyword>
<gene>
    <name evidence="7" type="ORF">FNH08_10870</name>
</gene>
<dbReference type="InterPro" id="IPR050493">
    <property type="entry name" value="FAD-dep_Monooxygenase_BioMet"/>
</dbReference>
<keyword evidence="8" id="KW-1185">Reference proteome</keyword>
<protein>
    <submittedName>
        <fullName evidence="7">Salicylate 1-monooxygenase</fullName>
    </submittedName>
</protein>
<name>A0A5N8XFD4_9ACTN</name>
<evidence type="ECO:0000259" key="6">
    <source>
        <dbReference type="Pfam" id="PF01494"/>
    </source>
</evidence>
<reference evidence="7 8" key="1">
    <citation type="submission" date="2019-07" db="EMBL/GenBank/DDBJ databases">
        <title>New species of Amycolatopsis and Streptomyces.</title>
        <authorList>
            <person name="Duangmal K."/>
            <person name="Teo W.F.A."/>
            <person name="Lipun K."/>
        </authorList>
    </citation>
    <scope>NUCLEOTIDE SEQUENCE [LARGE SCALE GENOMIC DNA]</scope>
    <source>
        <strain evidence="7 8">NBRC 106415</strain>
    </source>
</reference>
<dbReference type="OrthoDB" id="9782160at2"/>
<dbReference type="RefSeq" id="WP_152771240.1">
    <property type="nucleotide sequence ID" value="NZ_VJZC01000051.1"/>
</dbReference>
<dbReference type="PANTHER" id="PTHR13789:SF318">
    <property type="entry name" value="GERANYLGERANYL DIPHOSPHATE REDUCTASE"/>
    <property type="match status" value="1"/>
</dbReference>
<dbReference type="InterPro" id="IPR002938">
    <property type="entry name" value="FAD-bd"/>
</dbReference>
<evidence type="ECO:0000256" key="1">
    <source>
        <dbReference type="ARBA" id="ARBA00001974"/>
    </source>
</evidence>
<evidence type="ECO:0000256" key="5">
    <source>
        <dbReference type="ARBA" id="ARBA00023033"/>
    </source>
</evidence>
<dbReference type="PANTHER" id="PTHR13789">
    <property type="entry name" value="MONOOXYGENASE"/>
    <property type="match status" value="1"/>
</dbReference>
<dbReference type="GO" id="GO:0071949">
    <property type="term" value="F:FAD binding"/>
    <property type="evidence" value="ECO:0007669"/>
    <property type="project" value="InterPro"/>
</dbReference>
<feature type="domain" description="FAD-binding" evidence="6">
    <location>
        <begin position="8"/>
        <end position="352"/>
    </location>
</feature>
<dbReference type="Pfam" id="PF01494">
    <property type="entry name" value="FAD_binding_3"/>
    <property type="match status" value="1"/>
</dbReference>
<keyword evidence="2" id="KW-0285">Flavoprotein</keyword>
<comment type="cofactor">
    <cofactor evidence="1">
        <name>FAD</name>
        <dbReference type="ChEBI" id="CHEBI:57692"/>
    </cofactor>
</comment>
<dbReference type="AlphaFoldDB" id="A0A5N8XFD4"/>
<dbReference type="PRINTS" id="PR00420">
    <property type="entry name" value="RNGMNOXGNASE"/>
</dbReference>
<keyword evidence="4" id="KW-0560">Oxidoreductase</keyword>
<accession>A0A5N8XFD4</accession>
<evidence type="ECO:0000256" key="2">
    <source>
        <dbReference type="ARBA" id="ARBA00022630"/>
    </source>
</evidence>
<evidence type="ECO:0000313" key="8">
    <source>
        <dbReference type="Proteomes" id="UP000400924"/>
    </source>
</evidence>
<dbReference type="EMBL" id="VJZC01000051">
    <property type="protein sequence ID" value="MPY57648.1"/>
    <property type="molecule type" value="Genomic_DNA"/>
</dbReference>